<name>A0A4U5VM31_COLLU</name>
<reference evidence="2 3" key="1">
    <citation type="submission" date="2019-01" db="EMBL/GenBank/DDBJ databases">
        <title>Genome Assembly of Collichthys lucidus.</title>
        <authorList>
            <person name="Cai M."/>
            <person name="Xiao S."/>
        </authorList>
    </citation>
    <scope>NUCLEOTIDE SEQUENCE [LARGE SCALE GENOMIC DNA]</scope>
    <source>
        <strain evidence="2">JT15FE1705JMU</strain>
        <tissue evidence="2">Muscle</tissue>
    </source>
</reference>
<dbReference type="Proteomes" id="UP000298787">
    <property type="component" value="Chromosome 21"/>
</dbReference>
<accession>A0A4U5VM31</accession>
<dbReference type="EMBL" id="CM014098">
    <property type="protein sequence ID" value="TKS89478.1"/>
    <property type="molecule type" value="Genomic_DNA"/>
</dbReference>
<keyword evidence="1" id="KW-1133">Transmembrane helix</keyword>
<sequence length="77" mass="9006">MKQHQLSRGKRLTKPILFGSLVVGLAVAFVNRHRFFEDVEELRAQERARNDAKRMEIMERRQRQIDEVAEKKRGGGS</sequence>
<protein>
    <submittedName>
        <fullName evidence="2">Uncharacterized protein</fullName>
    </submittedName>
</protein>
<evidence type="ECO:0000256" key="1">
    <source>
        <dbReference type="SAM" id="Phobius"/>
    </source>
</evidence>
<feature type="transmembrane region" description="Helical" evidence="1">
    <location>
        <begin position="12"/>
        <end position="30"/>
    </location>
</feature>
<organism evidence="2 3">
    <name type="scientific">Collichthys lucidus</name>
    <name type="common">Big head croaker</name>
    <name type="synonym">Sciaena lucida</name>
    <dbReference type="NCBI Taxonomy" id="240159"/>
    <lineage>
        <taxon>Eukaryota</taxon>
        <taxon>Metazoa</taxon>
        <taxon>Chordata</taxon>
        <taxon>Craniata</taxon>
        <taxon>Vertebrata</taxon>
        <taxon>Euteleostomi</taxon>
        <taxon>Actinopterygii</taxon>
        <taxon>Neopterygii</taxon>
        <taxon>Teleostei</taxon>
        <taxon>Neoteleostei</taxon>
        <taxon>Acanthomorphata</taxon>
        <taxon>Eupercaria</taxon>
        <taxon>Sciaenidae</taxon>
        <taxon>Collichthys</taxon>
    </lineage>
</organism>
<keyword evidence="3" id="KW-1185">Reference proteome</keyword>
<dbReference type="AlphaFoldDB" id="A0A4U5VM31"/>
<keyword evidence="1" id="KW-0812">Transmembrane</keyword>
<evidence type="ECO:0000313" key="3">
    <source>
        <dbReference type="Proteomes" id="UP000298787"/>
    </source>
</evidence>
<evidence type="ECO:0000313" key="2">
    <source>
        <dbReference type="EMBL" id="TKS89478.1"/>
    </source>
</evidence>
<keyword evidence="1" id="KW-0472">Membrane</keyword>
<proteinExistence type="predicted"/>
<gene>
    <name evidence="2" type="ORF">D9C73_023603</name>
</gene>